<accession>A0A2P2IN29</accession>
<dbReference type="EMBL" id="GGEC01002125">
    <property type="protein sequence ID" value="MBW82608.1"/>
    <property type="molecule type" value="Transcribed_RNA"/>
</dbReference>
<protein>
    <submittedName>
        <fullName evidence="1">Uncharacterized protein</fullName>
    </submittedName>
</protein>
<proteinExistence type="predicted"/>
<evidence type="ECO:0000313" key="1">
    <source>
        <dbReference type="EMBL" id="MBW82608.1"/>
    </source>
</evidence>
<dbReference type="AlphaFoldDB" id="A0A2P2IN29"/>
<organism evidence="1">
    <name type="scientific">Rhizophora mucronata</name>
    <name type="common">Asiatic mangrove</name>
    <dbReference type="NCBI Taxonomy" id="61149"/>
    <lineage>
        <taxon>Eukaryota</taxon>
        <taxon>Viridiplantae</taxon>
        <taxon>Streptophyta</taxon>
        <taxon>Embryophyta</taxon>
        <taxon>Tracheophyta</taxon>
        <taxon>Spermatophyta</taxon>
        <taxon>Magnoliopsida</taxon>
        <taxon>eudicotyledons</taxon>
        <taxon>Gunneridae</taxon>
        <taxon>Pentapetalae</taxon>
        <taxon>rosids</taxon>
        <taxon>fabids</taxon>
        <taxon>Malpighiales</taxon>
        <taxon>Rhizophoraceae</taxon>
        <taxon>Rhizophora</taxon>
    </lineage>
</organism>
<sequence>MKPLIVYTIGCPMLLLLSSSHYH</sequence>
<reference evidence="1" key="1">
    <citation type="submission" date="2018-02" db="EMBL/GenBank/DDBJ databases">
        <title>Rhizophora mucronata_Transcriptome.</title>
        <authorList>
            <person name="Meera S.P."/>
            <person name="Sreeshan A."/>
            <person name="Augustine A."/>
        </authorList>
    </citation>
    <scope>NUCLEOTIDE SEQUENCE</scope>
    <source>
        <tissue evidence="1">Leaf</tissue>
    </source>
</reference>
<name>A0A2P2IN29_RHIMU</name>